<dbReference type="Gene3D" id="3.30.70.270">
    <property type="match status" value="1"/>
</dbReference>
<feature type="domain" description="GGDEF" evidence="1">
    <location>
        <begin position="193"/>
        <end position="327"/>
    </location>
</feature>
<keyword evidence="3" id="KW-1185">Reference proteome</keyword>
<protein>
    <submittedName>
        <fullName evidence="2">GGDEF domain-containing protein</fullName>
    </submittedName>
</protein>
<evidence type="ECO:0000313" key="3">
    <source>
        <dbReference type="Proteomes" id="UP000244940"/>
    </source>
</evidence>
<dbReference type="SUPFAM" id="SSF55073">
    <property type="entry name" value="Nucleotide cyclase"/>
    <property type="match status" value="1"/>
</dbReference>
<dbReference type="InterPro" id="IPR042463">
    <property type="entry name" value="HNOB_dom_associated_sf"/>
</dbReference>
<sequence length="349" mass="37168">MDGDLRPSGFTLTPDALGRLMPVFLSLDASCRLAEAGPTLAKLLGPAAMGKRIDEVFFLRHSPREVTRAALLRRPSLLLTLRASPHTTFKGVPVPVAGNGGVLINLSFGVGLREAVRDHGLSAADFAGTDLAIELLYLFEAKTAVMGELRRMADRLKTAKARAEIQAYTDPLTGLGNRRAMEDALARLLAAGTGFTLLHADLDFFKQVNDTMGHAAGDHVLRATAAILRNAVRAGDSVSRVGGDEFVLLIAGATSAASLVRLGRDIFGKMARPITFAGRNCPVAMSIGAAIVPAGRPIRGDTALARADVALYASKHSGRSRLTLWVSDSETRELVAGPQQRATERRQSR</sequence>
<dbReference type="Pfam" id="PF00990">
    <property type="entry name" value="GGDEF"/>
    <property type="match status" value="1"/>
</dbReference>
<dbReference type="PROSITE" id="PS50887">
    <property type="entry name" value="GGDEF"/>
    <property type="match status" value="1"/>
</dbReference>
<dbReference type="Proteomes" id="UP000244940">
    <property type="component" value="Unassembled WGS sequence"/>
</dbReference>
<dbReference type="RefSeq" id="WP_109533569.1">
    <property type="nucleotide sequence ID" value="NZ_QEYD01000006.1"/>
</dbReference>
<dbReference type="PANTHER" id="PTHR46663:SF4">
    <property type="entry name" value="DIGUANYLATE CYCLASE DGCT-RELATED"/>
    <property type="match status" value="1"/>
</dbReference>
<dbReference type="InterPro" id="IPR029787">
    <property type="entry name" value="Nucleotide_cyclase"/>
</dbReference>
<dbReference type="SMART" id="SM00267">
    <property type="entry name" value="GGDEF"/>
    <property type="match status" value="1"/>
</dbReference>
<comment type="caution">
    <text evidence="2">The sequence shown here is derived from an EMBL/GenBank/DDBJ whole genome shotgun (WGS) entry which is preliminary data.</text>
</comment>
<evidence type="ECO:0000313" key="2">
    <source>
        <dbReference type="EMBL" id="PWE28708.1"/>
    </source>
</evidence>
<name>A0A2U2C9Y1_9RHOB</name>
<dbReference type="PANTHER" id="PTHR46663">
    <property type="entry name" value="DIGUANYLATE CYCLASE DGCT-RELATED"/>
    <property type="match status" value="1"/>
</dbReference>
<evidence type="ECO:0000259" key="1">
    <source>
        <dbReference type="PROSITE" id="PS50887"/>
    </source>
</evidence>
<dbReference type="InterPro" id="IPR043128">
    <property type="entry name" value="Rev_trsase/Diguanyl_cyclase"/>
</dbReference>
<dbReference type="Gene3D" id="3.30.450.260">
    <property type="entry name" value="Haem NO binding associated domain"/>
    <property type="match status" value="1"/>
</dbReference>
<dbReference type="InterPro" id="IPR000160">
    <property type="entry name" value="GGDEF_dom"/>
</dbReference>
<dbReference type="NCBIfam" id="TIGR00254">
    <property type="entry name" value="GGDEF"/>
    <property type="match status" value="1"/>
</dbReference>
<dbReference type="GeneID" id="94365624"/>
<reference evidence="2 3" key="1">
    <citation type="submission" date="2018-05" db="EMBL/GenBank/DDBJ databases">
        <title>Pararhodobacter marina sp. nov., isolated from deep-sea water of the Indian Ocean.</title>
        <authorList>
            <person name="Lai Q.Sr."/>
            <person name="Liu X."/>
            <person name="Shao Z."/>
        </authorList>
    </citation>
    <scope>NUCLEOTIDE SEQUENCE [LARGE SCALE GENOMIC DNA]</scope>
    <source>
        <strain evidence="2 3">CIC4N-9</strain>
    </source>
</reference>
<proteinExistence type="predicted"/>
<dbReference type="CDD" id="cd01949">
    <property type="entry name" value="GGDEF"/>
    <property type="match status" value="1"/>
</dbReference>
<dbReference type="InterPro" id="IPR052163">
    <property type="entry name" value="DGC-Regulatory_Protein"/>
</dbReference>
<dbReference type="EMBL" id="QEYD01000006">
    <property type="protein sequence ID" value="PWE28708.1"/>
    <property type="molecule type" value="Genomic_DNA"/>
</dbReference>
<organism evidence="2 3">
    <name type="scientific">Pararhodobacter marinus</name>
    <dbReference type="NCBI Taxonomy" id="2184063"/>
    <lineage>
        <taxon>Bacteria</taxon>
        <taxon>Pseudomonadati</taxon>
        <taxon>Pseudomonadota</taxon>
        <taxon>Alphaproteobacteria</taxon>
        <taxon>Rhodobacterales</taxon>
        <taxon>Paracoccaceae</taxon>
        <taxon>Pararhodobacter</taxon>
    </lineage>
</organism>
<accession>A0A2U2C9Y1</accession>
<dbReference type="OrthoDB" id="9812260at2"/>
<gene>
    <name evidence="2" type="ORF">C4N9_12055</name>
</gene>
<dbReference type="AlphaFoldDB" id="A0A2U2C9Y1"/>